<reference evidence="3 4" key="1">
    <citation type="journal article" date="2016" name="Sci. Rep.">
        <title>Insights into Adaptations to a Near-Obligate Nematode Endoparasitic Lifestyle from the Finished Genome of Drechmeria coniospora.</title>
        <authorList>
            <person name="Zhang L."/>
            <person name="Zhou Z."/>
            <person name="Guo Q."/>
            <person name="Fokkens L."/>
            <person name="Miskei M."/>
            <person name="Pocsi I."/>
            <person name="Zhang W."/>
            <person name="Chen M."/>
            <person name="Wang L."/>
            <person name="Sun Y."/>
            <person name="Donzelli B.G."/>
            <person name="Gibson D.M."/>
            <person name="Nelson D.R."/>
            <person name="Luo J.G."/>
            <person name="Rep M."/>
            <person name="Liu H."/>
            <person name="Yang S."/>
            <person name="Wang J."/>
            <person name="Krasnoff S.B."/>
            <person name="Xu Y."/>
            <person name="Molnar I."/>
            <person name="Lin M."/>
        </authorList>
    </citation>
    <scope>NUCLEOTIDE SEQUENCE [LARGE SCALE GENOMIC DNA]</scope>
    <source>
        <strain evidence="3 4">ARSEF 6962</strain>
    </source>
</reference>
<feature type="region of interest" description="Disordered" evidence="1">
    <location>
        <begin position="167"/>
        <end position="191"/>
    </location>
</feature>
<organism evidence="3 4">
    <name type="scientific">Drechmeria coniospora</name>
    <name type="common">Nematophagous fungus</name>
    <name type="synonym">Meria coniospora</name>
    <dbReference type="NCBI Taxonomy" id="98403"/>
    <lineage>
        <taxon>Eukaryota</taxon>
        <taxon>Fungi</taxon>
        <taxon>Dikarya</taxon>
        <taxon>Ascomycota</taxon>
        <taxon>Pezizomycotina</taxon>
        <taxon>Sordariomycetes</taxon>
        <taxon>Hypocreomycetidae</taxon>
        <taxon>Hypocreales</taxon>
        <taxon>Ophiocordycipitaceae</taxon>
        <taxon>Drechmeria</taxon>
    </lineage>
</organism>
<keyword evidence="2" id="KW-0812">Transmembrane</keyword>
<feature type="region of interest" description="Disordered" evidence="1">
    <location>
        <begin position="46"/>
        <end position="121"/>
    </location>
</feature>
<feature type="compositionally biased region" description="Low complexity" evidence="1">
    <location>
        <begin position="67"/>
        <end position="76"/>
    </location>
</feature>
<feature type="compositionally biased region" description="Polar residues" evidence="1">
    <location>
        <begin position="1"/>
        <end position="11"/>
    </location>
</feature>
<keyword evidence="2" id="KW-0472">Membrane</keyword>
<evidence type="ECO:0000313" key="4">
    <source>
        <dbReference type="Proteomes" id="UP000076580"/>
    </source>
</evidence>
<dbReference type="EMBL" id="LAYC01000001">
    <property type="protein sequence ID" value="KYK59147.1"/>
    <property type="molecule type" value="Genomic_DNA"/>
</dbReference>
<dbReference type="GeneID" id="63712920"/>
<evidence type="ECO:0000256" key="1">
    <source>
        <dbReference type="SAM" id="MobiDB-lite"/>
    </source>
</evidence>
<name>A0A151GPV9_DRECN</name>
<feature type="transmembrane region" description="Helical" evidence="2">
    <location>
        <begin position="137"/>
        <end position="158"/>
    </location>
</feature>
<evidence type="ECO:0000313" key="3">
    <source>
        <dbReference type="EMBL" id="KYK59147.1"/>
    </source>
</evidence>
<dbReference type="InParanoid" id="A0A151GPV9"/>
<dbReference type="Proteomes" id="UP000076580">
    <property type="component" value="Chromosome 01"/>
</dbReference>
<proteinExistence type="predicted"/>
<sequence>MARPTTTTNPSVDGLQPANTRPAAAATSAQHWAQFSDLPHAIPSEILNTRPLASPSDPSRSVPPLPEALVVAPDLPTRQGIPTATASASPFPSRTPTAQSRQSNESKDTKAGTSGANVGDGIAAGSESSELSRAVDVIVILGGCLGFVLLILAAAYLCHRRRRQKKRRIMDSEKAAPPPEEVAASHQTWPRTQSSILDDVMTAAYSDNPSRPWLEARAVPEPTQARSHLHPQPPSDGRSGRMASVHLAPDRLSIYPSGQVPLHRLRKLSVASTAMTDATASSWRTWQVDQGQASRKKGWKQTIFR</sequence>
<comment type="caution">
    <text evidence="3">The sequence shown here is derived from an EMBL/GenBank/DDBJ whole genome shotgun (WGS) entry which is preliminary data.</text>
</comment>
<dbReference type="AlphaFoldDB" id="A0A151GPV9"/>
<feature type="compositionally biased region" description="Low complexity" evidence="1">
    <location>
        <begin position="17"/>
        <end position="32"/>
    </location>
</feature>
<feature type="compositionally biased region" description="Polar residues" evidence="1">
    <location>
        <begin position="80"/>
        <end position="103"/>
    </location>
</feature>
<accession>A0A151GPV9</accession>
<feature type="region of interest" description="Disordered" evidence="1">
    <location>
        <begin position="220"/>
        <end position="242"/>
    </location>
</feature>
<keyword evidence="2" id="KW-1133">Transmembrane helix</keyword>
<protein>
    <submittedName>
        <fullName evidence="3">Uncharacterized protein</fullName>
    </submittedName>
</protein>
<dbReference type="STRING" id="98403.A0A151GPV9"/>
<feature type="region of interest" description="Disordered" evidence="1">
    <location>
        <begin position="1"/>
        <end position="32"/>
    </location>
</feature>
<keyword evidence="4" id="KW-1185">Reference proteome</keyword>
<gene>
    <name evidence="3" type="ORF">DCS_00277</name>
</gene>
<dbReference type="RefSeq" id="XP_040658499.1">
    <property type="nucleotide sequence ID" value="XM_040797616.1"/>
</dbReference>
<evidence type="ECO:0000256" key="2">
    <source>
        <dbReference type="SAM" id="Phobius"/>
    </source>
</evidence>